<name>A0A8J6BGK6_ZIZPA</name>
<dbReference type="GO" id="GO:0034976">
    <property type="term" value="P:response to endoplasmic reticulum stress"/>
    <property type="evidence" value="ECO:0007669"/>
    <property type="project" value="InterPro"/>
</dbReference>
<gene>
    <name evidence="1" type="ORF">GUJ93_ZPchr0010g7509</name>
</gene>
<evidence type="ECO:0000313" key="2">
    <source>
        <dbReference type="Proteomes" id="UP000729402"/>
    </source>
</evidence>
<comment type="caution">
    <text evidence="1">The sequence shown here is derived from an EMBL/GenBank/DDBJ whole genome shotgun (WGS) entry which is preliminary data.</text>
</comment>
<proteinExistence type="predicted"/>
<organism evidence="1 2">
    <name type="scientific">Zizania palustris</name>
    <name type="common">Northern wild rice</name>
    <dbReference type="NCBI Taxonomy" id="103762"/>
    <lineage>
        <taxon>Eukaryota</taxon>
        <taxon>Viridiplantae</taxon>
        <taxon>Streptophyta</taxon>
        <taxon>Embryophyta</taxon>
        <taxon>Tracheophyta</taxon>
        <taxon>Spermatophyta</taxon>
        <taxon>Magnoliopsida</taxon>
        <taxon>Liliopsida</taxon>
        <taxon>Poales</taxon>
        <taxon>Poaceae</taxon>
        <taxon>BOP clade</taxon>
        <taxon>Oryzoideae</taxon>
        <taxon>Oryzeae</taxon>
        <taxon>Zizaniinae</taxon>
        <taxon>Zizania</taxon>
    </lineage>
</organism>
<dbReference type="Proteomes" id="UP000729402">
    <property type="component" value="Unassembled WGS sequence"/>
</dbReference>
<reference evidence="1" key="1">
    <citation type="journal article" date="2021" name="bioRxiv">
        <title>Whole Genome Assembly and Annotation of Northern Wild Rice, Zizania palustris L., Supports a Whole Genome Duplication in the Zizania Genus.</title>
        <authorList>
            <person name="Haas M."/>
            <person name="Kono T."/>
            <person name="Macchietto M."/>
            <person name="Millas R."/>
            <person name="McGilp L."/>
            <person name="Shao M."/>
            <person name="Duquette J."/>
            <person name="Hirsch C.N."/>
            <person name="Kimball J."/>
        </authorList>
    </citation>
    <scope>NUCLEOTIDE SEQUENCE</scope>
    <source>
        <tissue evidence="1">Fresh leaf tissue</tissue>
    </source>
</reference>
<dbReference type="SMART" id="SM00612">
    <property type="entry name" value="Kelch"/>
    <property type="match status" value="1"/>
</dbReference>
<dbReference type="OrthoDB" id="45365at2759"/>
<dbReference type="InterPro" id="IPR044832">
    <property type="entry name" value="NRP-like"/>
</dbReference>
<evidence type="ECO:0000313" key="1">
    <source>
        <dbReference type="EMBL" id="KAG8084881.1"/>
    </source>
</evidence>
<dbReference type="EMBL" id="JAAALK010000082">
    <property type="protein sequence ID" value="KAG8084881.1"/>
    <property type="molecule type" value="Genomic_DNA"/>
</dbReference>
<dbReference type="PANTHER" id="PTHR46034:SF7">
    <property type="entry name" value="INFLUENZA VIRUS NS1A-BINDING PROTEIN"/>
    <property type="match status" value="1"/>
</dbReference>
<protein>
    <recommendedName>
        <fullName evidence="3">Kelch repeat protein</fullName>
    </recommendedName>
</protein>
<evidence type="ECO:0008006" key="3">
    <source>
        <dbReference type="Google" id="ProtNLM"/>
    </source>
</evidence>
<keyword evidence="2" id="KW-1185">Reference proteome</keyword>
<dbReference type="InterPro" id="IPR006652">
    <property type="entry name" value="Kelch_1"/>
</dbReference>
<reference evidence="1" key="2">
    <citation type="submission" date="2021-02" db="EMBL/GenBank/DDBJ databases">
        <authorList>
            <person name="Kimball J.A."/>
            <person name="Haas M.W."/>
            <person name="Macchietto M."/>
            <person name="Kono T."/>
            <person name="Duquette J."/>
            <person name="Shao M."/>
        </authorList>
    </citation>
    <scope>NUCLEOTIDE SEQUENCE</scope>
    <source>
        <tissue evidence="1">Fresh leaf tissue</tissue>
    </source>
</reference>
<sequence length="120" mass="13081">MFQRYTLAAAEMNSVIYATGGYDGSKYLQYAIGGYDGNSMFSSVEIYDPRRNSWRMGYPMSFPRGYASTVTLGDNLFVIGGLQSHEKILDTVEVYSVSSGWSVPGFSSIGKRSLASAAVV</sequence>
<accession>A0A8J6BGK6</accession>
<dbReference type="Pfam" id="PF01344">
    <property type="entry name" value="Kelch_1"/>
    <property type="match status" value="2"/>
</dbReference>
<dbReference type="PANTHER" id="PTHR46034">
    <property type="match status" value="1"/>
</dbReference>
<dbReference type="AlphaFoldDB" id="A0A8J6BGK6"/>